<name>A0A328ULD2_9FIRM</name>
<keyword evidence="5" id="KW-1185">Reference proteome</keyword>
<dbReference type="EMBL" id="QLYR01000001">
    <property type="protein sequence ID" value="RAQ30744.1"/>
    <property type="molecule type" value="Genomic_DNA"/>
</dbReference>
<dbReference type="Proteomes" id="UP000249377">
    <property type="component" value="Unassembled WGS sequence"/>
</dbReference>
<reference evidence="4 5" key="1">
    <citation type="submission" date="2018-06" db="EMBL/GenBank/DDBJ databases">
        <title>Noncontiguous genome sequence of Ruminococcaceae bacterium ASD2818.</title>
        <authorList>
            <person name="Chaplin A.V."/>
            <person name="Sokolova S.R."/>
            <person name="Kochetkova T.O."/>
            <person name="Goltsov A.Y."/>
            <person name="Trofimov D.Y."/>
            <person name="Efimov B.A."/>
        </authorList>
    </citation>
    <scope>NUCLEOTIDE SEQUENCE [LARGE SCALE GENOMIC DNA]</scope>
    <source>
        <strain evidence="4 5">ASD2818</strain>
    </source>
</reference>
<dbReference type="PROSITE" id="PS50977">
    <property type="entry name" value="HTH_TETR_2"/>
    <property type="match status" value="1"/>
</dbReference>
<proteinExistence type="predicted"/>
<keyword evidence="1 2" id="KW-0238">DNA-binding</keyword>
<dbReference type="SUPFAM" id="SSF46689">
    <property type="entry name" value="Homeodomain-like"/>
    <property type="match status" value="1"/>
</dbReference>
<accession>A0A328ULD2</accession>
<dbReference type="RefSeq" id="WP_112331938.1">
    <property type="nucleotide sequence ID" value="NZ_JADPHD010000004.1"/>
</dbReference>
<dbReference type="PANTHER" id="PTHR43479:SF7">
    <property type="entry name" value="TETR-FAMILY TRANSCRIPTIONAL REGULATOR"/>
    <property type="match status" value="1"/>
</dbReference>
<comment type="caution">
    <text evidence="4">The sequence shown here is derived from an EMBL/GenBank/DDBJ whole genome shotgun (WGS) entry which is preliminary data.</text>
</comment>
<dbReference type="InterPro" id="IPR039532">
    <property type="entry name" value="TetR_C_Firmicutes"/>
</dbReference>
<dbReference type="GO" id="GO:0003677">
    <property type="term" value="F:DNA binding"/>
    <property type="evidence" value="ECO:0007669"/>
    <property type="project" value="UniProtKB-UniRule"/>
</dbReference>
<dbReference type="Pfam" id="PF14278">
    <property type="entry name" value="TetR_C_8"/>
    <property type="match status" value="1"/>
</dbReference>
<evidence type="ECO:0000256" key="2">
    <source>
        <dbReference type="PROSITE-ProRule" id="PRU00335"/>
    </source>
</evidence>
<dbReference type="Gene3D" id="1.10.357.10">
    <property type="entry name" value="Tetracycline Repressor, domain 2"/>
    <property type="match status" value="1"/>
</dbReference>
<sequence>MKPTGNDHRTRVTRMLIRKAFTELLRQKPIQDISIRELCAAAGINRGTFYLHYKDIYDLRDQIEEEMMADFQKALSPLLETAQDVSPVKITTGIFQCLKDNADLCTVTLGDYGDKAFAYRLVNTGREKCLTAYSRFFAAATPKQIEFFYAFVSAGCIGLLQKWLAEGMATSAEEVAAMAEDIMMYGMGFFQKGSEGALKI</sequence>
<feature type="DNA-binding region" description="H-T-H motif" evidence="2">
    <location>
        <begin position="34"/>
        <end position="53"/>
    </location>
</feature>
<dbReference type="AlphaFoldDB" id="A0A328ULD2"/>
<evidence type="ECO:0000313" key="5">
    <source>
        <dbReference type="Proteomes" id="UP000249377"/>
    </source>
</evidence>
<gene>
    <name evidence="4" type="ORF">DPQ25_04485</name>
</gene>
<evidence type="ECO:0000256" key="1">
    <source>
        <dbReference type="ARBA" id="ARBA00023125"/>
    </source>
</evidence>
<dbReference type="Pfam" id="PF00440">
    <property type="entry name" value="TetR_N"/>
    <property type="match status" value="1"/>
</dbReference>
<dbReference type="PANTHER" id="PTHR43479">
    <property type="entry name" value="ACREF/ENVCD OPERON REPRESSOR-RELATED"/>
    <property type="match status" value="1"/>
</dbReference>
<organism evidence="4 5">
    <name type="scientific">Hydrogeniiclostridium mannosilyticum</name>
    <dbReference type="NCBI Taxonomy" id="2764322"/>
    <lineage>
        <taxon>Bacteria</taxon>
        <taxon>Bacillati</taxon>
        <taxon>Bacillota</taxon>
        <taxon>Clostridia</taxon>
        <taxon>Eubacteriales</taxon>
        <taxon>Acutalibacteraceae</taxon>
        <taxon>Hydrogeniiclostridium</taxon>
    </lineage>
</organism>
<evidence type="ECO:0000313" key="4">
    <source>
        <dbReference type="EMBL" id="RAQ30744.1"/>
    </source>
</evidence>
<dbReference type="InterPro" id="IPR001647">
    <property type="entry name" value="HTH_TetR"/>
</dbReference>
<feature type="domain" description="HTH tetR-type" evidence="3">
    <location>
        <begin position="11"/>
        <end position="71"/>
    </location>
</feature>
<protein>
    <submittedName>
        <fullName evidence="4">TetR/AcrR family transcriptional regulator</fullName>
    </submittedName>
</protein>
<dbReference type="InterPro" id="IPR009057">
    <property type="entry name" value="Homeodomain-like_sf"/>
</dbReference>
<evidence type="ECO:0000259" key="3">
    <source>
        <dbReference type="PROSITE" id="PS50977"/>
    </source>
</evidence>
<dbReference type="InterPro" id="IPR050624">
    <property type="entry name" value="HTH-type_Tx_Regulator"/>
</dbReference>